<dbReference type="PANTHER" id="PTHR11712:SF336">
    <property type="entry name" value="3-OXOACYL-[ACYL-CARRIER-PROTEIN] SYNTHASE, MITOCHONDRIAL"/>
    <property type="match status" value="1"/>
</dbReference>
<keyword evidence="4" id="KW-1185">Reference proteome</keyword>
<dbReference type="RefSeq" id="WP_090679183.1">
    <property type="nucleotide sequence ID" value="NZ_FORU01000008.1"/>
</dbReference>
<dbReference type="InterPro" id="IPR014030">
    <property type="entry name" value="Ketoacyl_synth_N"/>
</dbReference>
<dbReference type="GO" id="GO:0005829">
    <property type="term" value="C:cytosol"/>
    <property type="evidence" value="ECO:0007669"/>
    <property type="project" value="TreeGrafter"/>
</dbReference>
<dbReference type="Proteomes" id="UP000243887">
    <property type="component" value="Unassembled WGS sequence"/>
</dbReference>
<evidence type="ECO:0000259" key="2">
    <source>
        <dbReference type="Pfam" id="PF00109"/>
    </source>
</evidence>
<name>A0A1I3RQM5_9FLAO</name>
<reference evidence="4" key="1">
    <citation type="submission" date="2016-10" db="EMBL/GenBank/DDBJ databases">
        <authorList>
            <person name="Varghese N."/>
            <person name="Submissions S."/>
        </authorList>
    </citation>
    <scope>NUCLEOTIDE SEQUENCE [LARGE SCALE GENOMIC DNA]</scope>
    <source>
        <strain evidence="4">DSM 26542</strain>
    </source>
</reference>
<evidence type="ECO:0000313" key="3">
    <source>
        <dbReference type="EMBL" id="SFJ47581.1"/>
    </source>
</evidence>
<proteinExistence type="predicted"/>
<dbReference type="OrthoDB" id="1404523at2"/>
<dbReference type="AlphaFoldDB" id="A0A1I3RQM5"/>
<accession>A0A1I3RQM5</accession>
<keyword evidence="1" id="KW-0808">Transferase</keyword>
<evidence type="ECO:0000313" key="4">
    <source>
        <dbReference type="Proteomes" id="UP000243887"/>
    </source>
</evidence>
<evidence type="ECO:0000256" key="1">
    <source>
        <dbReference type="ARBA" id="ARBA00022679"/>
    </source>
</evidence>
<dbReference type="GO" id="GO:0004315">
    <property type="term" value="F:3-oxoacyl-[acyl-carrier-protein] synthase activity"/>
    <property type="evidence" value="ECO:0007669"/>
    <property type="project" value="TreeGrafter"/>
</dbReference>
<dbReference type="STRING" id="1150112.SAMN04487893_108101"/>
<sequence>MSKNTIYINGLGSVSIQEQSRNFDLSTMLEIQQGINLAKQPSYKDLMPPASLRRMSKGVKMGMYAAKIALQESDIKTPDAIITGTGLGCLIDSEKFLELLLENDENHLTPTAFIQSTHNTVGGQIALQMGCKGYNFTYVHQNSSFESALLDAFLQIKGSELENALVGGIDEVGSSTYKNLQIAEKINTEEQLFESGVNAAEGATFFFLNKEATEKSYAEILDISIENTMDKNRIETFLSDNNIAIQEVGSLFLGSCELAVDKEYFSSFESLFPTAEKVLYKRYVGHHHTASAFGLLLAAEHAQKQVCNEKYTLLYNQFEGKDHSLILLKKC</sequence>
<gene>
    <name evidence="3" type="ORF">SAMN04487893_108101</name>
</gene>
<dbReference type="EMBL" id="FORU01000008">
    <property type="protein sequence ID" value="SFJ47581.1"/>
    <property type="molecule type" value="Genomic_DNA"/>
</dbReference>
<dbReference type="Pfam" id="PF00109">
    <property type="entry name" value="ketoacyl-synt"/>
    <property type="match status" value="1"/>
</dbReference>
<protein>
    <submittedName>
        <fullName evidence="3">3-oxoacyl-(Acyl-carrier-protein) synthase</fullName>
    </submittedName>
</protein>
<dbReference type="InterPro" id="IPR000794">
    <property type="entry name" value="Beta-ketoacyl_synthase"/>
</dbReference>
<dbReference type="Gene3D" id="3.40.47.10">
    <property type="match status" value="1"/>
</dbReference>
<dbReference type="InterPro" id="IPR016039">
    <property type="entry name" value="Thiolase-like"/>
</dbReference>
<dbReference type="GO" id="GO:0006633">
    <property type="term" value="P:fatty acid biosynthetic process"/>
    <property type="evidence" value="ECO:0007669"/>
    <property type="project" value="TreeGrafter"/>
</dbReference>
<dbReference type="PANTHER" id="PTHR11712">
    <property type="entry name" value="POLYKETIDE SYNTHASE-RELATED"/>
    <property type="match status" value="1"/>
</dbReference>
<organism evidence="3 4">
    <name type="scientific">Myroides guanonis</name>
    <dbReference type="NCBI Taxonomy" id="1150112"/>
    <lineage>
        <taxon>Bacteria</taxon>
        <taxon>Pseudomonadati</taxon>
        <taxon>Bacteroidota</taxon>
        <taxon>Flavobacteriia</taxon>
        <taxon>Flavobacteriales</taxon>
        <taxon>Flavobacteriaceae</taxon>
        <taxon>Myroides</taxon>
    </lineage>
</organism>
<dbReference type="SUPFAM" id="SSF53901">
    <property type="entry name" value="Thiolase-like"/>
    <property type="match status" value="1"/>
</dbReference>
<feature type="domain" description="Beta-ketoacyl synthase-like N-terminal" evidence="2">
    <location>
        <begin position="47"/>
        <end position="184"/>
    </location>
</feature>